<feature type="domain" description="HTH araC/xylS-type" evidence="4">
    <location>
        <begin position="8"/>
        <end position="106"/>
    </location>
</feature>
<evidence type="ECO:0000256" key="3">
    <source>
        <dbReference type="ARBA" id="ARBA00023163"/>
    </source>
</evidence>
<protein>
    <submittedName>
        <fullName evidence="5">AraC family transcriptional regulator</fullName>
    </submittedName>
</protein>
<dbReference type="Gene3D" id="3.20.80.10">
    <property type="entry name" value="Regulatory factor, effector binding domain"/>
    <property type="match status" value="1"/>
</dbReference>
<dbReference type="PROSITE" id="PS00041">
    <property type="entry name" value="HTH_ARAC_FAMILY_1"/>
    <property type="match status" value="1"/>
</dbReference>
<dbReference type="InterPro" id="IPR050959">
    <property type="entry name" value="MarA-like"/>
</dbReference>
<dbReference type="InterPro" id="IPR018060">
    <property type="entry name" value="HTH_AraC"/>
</dbReference>
<dbReference type="PANTHER" id="PTHR47504:SF5">
    <property type="entry name" value="RIGHT ORIGIN-BINDING PROTEIN"/>
    <property type="match status" value="1"/>
</dbReference>
<dbReference type="Pfam" id="PF14526">
    <property type="entry name" value="Cass2"/>
    <property type="match status" value="1"/>
</dbReference>
<evidence type="ECO:0000259" key="4">
    <source>
        <dbReference type="PROSITE" id="PS01124"/>
    </source>
</evidence>
<dbReference type="InterPro" id="IPR020449">
    <property type="entry name" value="Tscrpt_reg_AraC-type_HTH"/>
</dbReference>
<dbReference type="InterPro" id="IPR018062">
    <property type="entry name" value="HTH_AraC-typ_CS"/>
</dbReference>
<dbReference type="Gene3D" id="1.10.10.60">
    <property type="entry name" value="Homeodomain-like"/>
    <property type="match status" value="2"/>
</dbReference>
<dbReference type="InterPro" id="IPR009057">
    <property type="entry name" value="Homeodomain-like_sf"/>
</dbReference>
<dbReference type="Proteomes" id="UP001500340">
    <property type="component" value="Unassembled WGS sequence"/>
</dbReference>
<dbReference type="InterPro" id="IPR029441">
    <property type="entry name" value="Cass2"/>
</dbReference>
<dbReference type="PRINTS" id="PR00032">
    <property type="entry name" value="HTHARAC"/>
</dbReference>
<dbReference type="InterPro" id="IPR010499">
    <property type="entry name" value="AraC_E-bd"/>
</dbReference>
<dbReference type="SMART" id="SM00871">
    <property type="entry name" value="AraC_E_bind"/>
    <property type="match status" value="1"/>
</dbReference>
<dbReference type="InterPro" id="IPR011256">
    <property type="entry name" value="Reg_factor_effector_dom_sf"/>
</dbReference>
<keyword evidence="6" id="KW-1185">Reference proteome</keyword>
<dbReference type="PROSITE" id="PS01124">
    <property type="entry name" value="HTH_ARAC_FAMILY_2"/>
    <property type="match status" value="1"/>
</dbReference>
<dbReference type="Pfam" id="PF12833">
    <property type="entry name" value="HTH_18"/>
    <property type="match status" value="1"/>
</dbReference>
<keyword evidence="1" id="KW-0805">Transcription regulation</keyword>
<evidence type="ECO:0000313" key="5">
    <source>
        <dbReference type="EMBL" id="GAA0373434.1"/>
    </source>
</evidence>
<dbReference type="PANTHER" id="PTHR47504">
    <property type="entry name" value="RIGHT ORIGIN-BINDING PROTEIN"/>
    <property type="match status" value="1"/>
</dbReference>
<sequence>MNNLNLVSQSIEYIEEHLEQDLSLKGIAQAMFYSEYHFHRTFQHFTGETVSNYIRKRRLSNAAELLAYTDRKVLDIAIECGFGSHETFTRAFRKMYGILPSDCRKQGYPPFVVPRAVPLLISDESITLNWSDYRMQHRIETLPAMRIIGFSLTTTTIEGQNHKEIPEFWQEYMREKWGDNVPGKKNPNVELGVCTPIDEEGSFRYIIGFEVDSETTVPEGMAEFFIPEATYAIFTTPPTDNERFSSAIQDTWGVIFRDWFPASGYEQAYSPDFEWYDERCWGETDKVMDIYIPVQPAPSPLE</sequence>
<dbReference type="SUPFAM" id="SSF55136">
    <property type="entry name" value="Probable bacterial effector-binding domain"/>
    <property type="match status" value="1"/>
</dbReference>
<keyword evidence="3" id="KW-0804">Transcription</keyword>
<accession>A0ABP3HLB4</accession>
<evidence type="ECO:0000256" key="2">
    <source>
        <dbReference type="ARBA" id="ARBA00023125"/>
    </source>
</evidence>
<gene>
    <name evidence="5" type="ORF">GCM10008933_00530</name>
</gene>
<dbReference type="SMART" id="SM00342">
    <property type="entry name" value="HTH_ARAC"/>
    <property type="match status" value="1"/>
</dbReference>
<comment type="caution">
    <text evidence="5">The sequence shown here is derived from an EMBL/GenBank/DDBJ whole genome shotgun (WGS) entry which is preliminary data.</text>
</comment>
<reference evidence="6" key="1">
    <citation type="journal article" date="2019" name="Int. J. Syst. Evol. Microbiol.">
        <title>The Global Catalogue of Microorganisms (GCM) 10K type strain sequencing project: providing services to taxonomists for standard genome sequencing and annotation.</title>
        <authorList>
            <consortium name="The Broad Institute Genomics Platform"/>
            <consortium name="The Broad Institute Genome Sequencing Center for Infectious Disease"/>
            <person name="Wu L."/>
            <person name="Ma J."/>
        </authorList>
    </citation>
    <scope>NUCLEOTIDE SEQUENCE [LARGE SCALE GENOMIC DNA]</scope>
    <source>
        <strain evidence="6">JCM 12774</strain>
    </source>
</reference>
<keyword evidence="2" id="KW-0238">DNA-binding</keyword>
<evidence type="ECO:0000313" key="6">
    <source>
        <dbReference type="Proteomes" id="UP001500340"/>
    </source>
</evidence>
<organism evidence="5 6">
    <name type="scientific">Paenibacillus motobuensis</name>
    <dbReference type="NCBI Taxonomy" id="295324"/>
    <lineage>
        <taxon>Bacteria</taxon>
        <taxon>Bacillati</taxon>
        <taxon>Bacillota</taxon>
        <taxon>Bacilli</taxon>
        <taxon>Bacillales</taxon>
        <taxon>Paenibacillaceae</taxon>
        <taxon>Paenibacillus</taxon>
    </lineage>
</organism>
<dbReference type="SUPFAM" id="SSF46689">
    <property type="entry name" value="Homeodomain-like"/>
    <property type="match status" value="2"/>
</dbReference>
<name>A0ABP3HLB4_9BACL</name>
<proteinExistence type="predicted"/>
<dbReference type="EMBL" id="BAAACX010000002">
    <property type="protein sequence ID" value="GAA0373434.1"/>
    <property type="molecule type" value="Genomic_DNA"/>
</dbReference>
<dbReference type="RefSeq" id="WP_343855862.1">
    <property type="nucleotide sequence ID" value="NZ_BAAACX010000002.1"/>
</dbReference>
<evidence type="ECO:0000256" key="1">
    <source>
        <dbReference type="ARBA" id="ARBA00023015"/>
    </source>
</evidence>